<dbReference type="Pfam" id="PF19238">
    <property type="entry name" value="Radical_SAM_2"/>
    <property type="match status" value="1"/>
</dbReference>
<evidence type="ECO:0000259" key="2">
    <source>
        <dbReference type="Pfam" id="PF19238"/>
    </source>
</evidence>
<reference evidence="3 4" key="1">
    <citation type="journal article" date="2015" name="Microbiome">
        <title>Genomic resolution of linkages in carbon, nitrogen, and sulfur cycling among widespread estuary sediment bacteria.</title>
        <authorList>
            <person name="Baker B.J."/>
            <person name="Lazar C.S."/>
            <person name="Teske A.P."/>
            <person name="Dick G.J."/>
        </authorList>
    </citation>
    <scope>NUCLEOTIDE SEQUENCE [LARGE SCALE GENOMIC DNA]</scope>
    <source>
        <strain evidence="3">DG_78</strain>
    </source>
</reference>
<protein>
    <submittedName>
        <fullName evidence="3">Uncharacterized protein</fullName>
    </submittedName>
</protein>
<proteinExistence type="predicted"/>
<dbReference type="SUPFAM" id="SSF102114">
    <property type="entry name" value="Radical SAM enzymes"/>
    <property type="match status" value="1"/>
</dbReference>
<dbReference type="Proteomes" id="UP000051012">
    <property type="component" value="Unassembled WGS sequence"/>
</dbReference>
<feature type="domain" description="DUF512" evidence="1">
    <location>
        <begin position="207"/>
        <end position="392"/>
    </location>
</feature>
<sequence length="411" mass="47229">MLRIVTSQDLRIPKNATLVAIDNQKIEDVLEFRFYNDVTRVRKVLIDTGRDKRYIIFKPHEQMMIDVEEPRYRTCENNCHFCFINGLPRGLRKELYFRDDDYRLSFLFGNFLSLTNLSIVDISRIARLKLSPLYISVHTTDPRMRIQLFKNEKAGLIMNYLSSLIDNNIRLHCQVVLIPGITDGAHVVKTITDLSKLYPGVASIGVVPVGKTKYLKGVTLVSKKLARETIAIIDELHRQFRGKYKIGLVYCADEFYIKAGFSIPEASYYDDFPQYENGIGMVRQLIDEVTILDTMKKTKGIFLILTSRSAMPFLHMLKMKLIDLNYVDSSNIDVVSVENSLFGKTVTVSGLISAHDFAQTIVNQERNYDRIVLPPNCVNESNQFIDGKTFDDRRVFVSPRSLKELLKCLQL</sequence>
<dbReference type="EMBL" id="LJNI01000001">
    <property type="protein sequence ID" value="KPJ74565.1"/>
    <property type="molecule type" value="Genomic_DNA"/>
</dbReference>
<gene>
    <name evidence="3" type="ORF">AMJ52_00155</name>
</gene>
<dbReference type="Pfam" id="PF04459">
    <property type="entry name" value="DUF512"/>
    <property type="match status" value="1"/>
</dbReference>
<evidence type="ECO:0000313" key="3">
    <source>
        <dbReference type="EMBL" id="KPJ74565.1"/>
    </source>
</evidence>
<accession>A0A0S7YIJ4</accession>
<dbReference type="InterPro" id="IPR058240">
    <property type="entry name" value="rSAM_sf"/>
</dbReference>
<organism evidence="3 4">
    <name type="scientific">candidate division TA06 bacterium DG_78</name>
    <dbReference type="NCBI Taxonomy" id="1703772"/>
    <lineage>
        <taxon>Bacteria</taxon>
        <taxon>Bacteria division TA06</taxon>
    </lineage>
</organism>
<dbReference type="InterPro" id="IPR013785">
    <property type="entry name" value="Aldolase_TIM"/>
</dbReference>
<comment type="caution">
    <text evidence="3">The sequence shown here is derived from an EMBL/GenBank/DDBJ whole genome shotgun (WGS) entry which is preliminary data.</text>
</comment>
<evidence type="ECO:0000313" key="4">
    <source>
        <dbReference type="Proteomes" id="UP000051012"/>
    </source>
</evidence>
<dbReference type="InterPro" id="IPR045375">
    <property type="entry name" value="Put_radical_SAM-like_N"/>
</dbReference>
<dbReference type="AlphaFoldDB" id="A0A0S7YIJ4"/>
<name>A0A0S7YIJ4_UNCT6</name>
<feature type="domain" description="Putative radical SAM N-terminal" evidence="2">
    <location>
        <begin position="62"/>
        <end position="204"/>
    </location>
</feature>
<evidence type="ECO:0000259" key="1">
    <source>
        <dbReference type="Pfam" id="PF04459"/>
    </source>
</evidence>
<dbReference type="InterPro" id="IPR007549">
    <property type="entry name" value="DUF512"/>
</dbReference>
<dbReference type="Gene3D" id="3.20.20.70">
    <property type="entry name" value="Aldolase class I"/>
    <property type="match status" value="1"/>
</dbReference>